<dbReference type="Pfam" id="PF19265">
    <property type="entry name" value="DUF5908"/>
    <property type="match status" value="1"/>
</dbReference>
<accession>A0ABU2ADB5</accession>
<dbReference type="Proteomes" id="UP001180825">
    <property type="component" value="Unassembled WGS sequence"/>
</dbReference>
<evidence type="ECO:0000313" key="1">
    <source>
        <dbReference type="EMBL" id="MDR7334588.1"/>
    </source>
</evidence>
<organism evidence="1 2">
    <name type="scientific">Roseateles asaccharophilus</name>
    <dbReference type="NCBI Taxonomy" id="582607"/>
    <lineage>
        <taxon>Bacteria</taxon>
        <taxon>Pseudomonadati</taxon>
        <taxon>Pseudomonadota</taxon>
        <taxon>Betaproteobacteria</taxon>
        <taxon>Burkholderiales</taxon>
        <taxon>Sphaerotilaceae</taxon>
        <taxon>Roseateles</taxon>
    </lineage>
</organism>
<dbReference type="InterPro" id="IPR045459">
    <property type="entry name" value="DUF5908"/>
</dbReference>
<gene>
    <name evidence="1" type="ORF">J2X21_003744</name>
</gene>
<dbReference type="EMBL" id="JAVDXV010000007">
    <property type="protein sequence ID" value="MDR7334588.1"/>
    <property type="molecule type" value="Genomic_DNA"/>
</dbReference>
<proteinExistence type="predicted"/>
<reference evidence="1 2" key="1">
    <citation type="submission" date="2023-07" db="EMBL/GenBank/DDBJ databases">
        <title>Sorghum-associated microbial communities from plants grown in Nebraska, USA.</title>
        <authorList>
            <person name="Schachtman D."/>
        </authorList>
    </citation>
    <scope>NUCLEOTIDE SEQUENCE [LARGE SCALE GENOMIC DNA]</scope>
    <source>
        <strain evidence="1 2">BE316</strain>
    </source>
</reference>
<keyword evidence="2" id="KW-1185">Reference proteome</keyword>
<evidence type="ECO:0000313" key="2">
    <source>
        <dbReference type="Proteomes" id="UP001180825"/>
    </source>
</evidence>
<comment type="caution">
    <text evidence="1">The sequence shown here is derived from an EMBL/GenBank/DDBJ whole genome shotgun (WGS) entry which is preliminary data.</text>
</comment>
<name>A0ABU2ADB5_9BURK</name>
<sequence length="55" mass="6261">MSIEVRQLLIRSQVTPAPAPPPAALAPRELQRLREQLLAECCAWLAERLNAQRER</sequence>
<dbReference type="RefSeq" id="WP_310331117.1">
    <property type="nucleotide sequence ID" value="NZ_JAVDXV010000007.1"/>
</dbReference>
<protein>
    <submittedName>
        <fullName evidence="1">Uncharacterized protein</fullName>
    </submittedName>
</protein>